<gene>
    <name evidence="1" type="ORF">BN656_01760</name>
</gene>
<proteinExistence type="predicted"/>
<name>R7AA28_9FIRM</name>
<accession>R7AA28</accession>
<dbReference type="AlphaFoldDB" id="R7AA28"/>
<sequence>MKDKTSEGLFTLIDQFFRIINRFEKERTLFKTVIISRINAEGCYYGNIDGQEYELPNGTAMTFSPGTRVIVCIPDGDYKQRFIIAVKPRQPH</sequence>
<dbReference type="EMBL" id="CBHH010000051">
    <property type="protein sequence ID" value="CDD57658.1"/>
    <property type="molecule type" value="Genomic_DNA"/>
</dbReference>
<comment type="caution">
    <text evidence="1">The sequence shown here is derived from an EMBL/GenBank/DDBJ whole genome shotgun (WGS) entry which is preliminary data.</text>
</comment>
<dbReference type="Proteomes" id="UP000018141">
    <property type="component" value="Unassembled WGS sequence"/>
</dbReference>
<protein>
    <submittedName>
        <fullName evidence="1">Uncharacterized protein</fullName>
    </submittedName>
</protein>
<evidence type="ECO:0000313" key="2">
    <source>
        <dbReference type="Proteomes" id="UP000018141"/>
    </source>
</evidence>
<organism evidence="1 2">
    <name type="scientific">Bacteroides pectinophilus CAG:437</name>
    <dbReference type="NCBI Taxonomy" id="1263051"/>
    <lineage>
        <taxon>Bacteria</taxon>
        <taxon>Bacillati</taxon>
        <taxon>Bacillota</taxon>
        <taxon>Clostridia</taxon>
        <taxon>Eubacteriales</taxon>
    </lineage>
</organism>
<reference evidence="1" key="1">
    <citation type="submission" date="2012-11" db="EMBL/GenBank/DDBJ databases">
        <title>Dependencies among metagenomic species, viruses, plasmids and units of genetic variation.</title>
        <authorList>
            <person name="Nielsen H.B."/>
            <person name="Almeida M."/>
            <person name="Juncker A.S."/>
            <person name="Rasmussen S."/>
            <person name="Li J."/>
            <person name="Sunagawa S."/>
            <person name="Plichta D."/>
            <person name="Gautier L."/>
            <person name="Le Chatelier E."/>
            <person name="Peletier E."/>
            <person name="Bonde I."/>
            <person name="Nielsen T."/>
            <person name="Manichanh C."/>
            <person name="Arumugam M."/>
            <person name="Batto J."/>
            <person name="Santos M.B.Q.D."/>
            <person name="Blom N."/>
            <person name="Borruel N."/>
            <person name="Burgdorf K.S."/>
            <person name="Boumezbeur F."/>
            <person name="Casellas F."/>
            <person name="Dore J."/>
            <person name="Guarner F."/>
            <person name="Hansen T."/>
            <person name="Hildebrand F."/>
            <person name="Kaas R.S."/>
            <person name="Kennedy S."/>
            <person name="Kristiansen K."/>
            <person name="Kultima J.R."/>
            <person name="Leonard P."/>
            <person name="Levenez F."/>
            <person name="Lund O."/>
            <person name="Moumen B."/>
            <person name="Le Paslier D."/>
            <person name="Pons N."/>
            <person name="Pedersen O."/>
            <person name="Prifti E."/>
            <person name="Qin J."/>
            <person name="Raes J."/>
            <person name="Tap J."/>
            <person name="Tims S."/>
            <person name="Ussery D.W."/>
            <person name="Yamada T."/>
            <person name="MetaHit consortium"/>
            <person name="Renault P."/>
            <person name="Sicheritz-Ponten T."/>
            <person name="Bork P."/>
            <person name="Wang J."/>
            <person name="Brunak S."/>
            <person name="Ehrlich S.D."/>
        </authorList>
    </citation>
    <scope>NUCLEOTIDE SEQUENCE [LARGE SCALE GENOMIC DNA]</scope>
</reference>
<evidence type="ECO:0000313" key="1">
    <source>
        <dbReference type="EMBL" id="CDD57658.1"/>
    </source>
</evidence>